<feature type="signal peptide" evidence="2">
    <location>
        <begin position="1"/>
        <end position="24"/>
    </location>
</feature>
<feature type="compositionally biased region" description="Polar residues" evidence="1">
    <location>
        <begin position="202"/>
        <end position="211"/>
    </location>
</feature>
<feature type="chain" id="PRO_5026823062" description="SacI domain-containing protein" evidence="2">
    <location>
        <begin position="25"/>
        <end position="966"/>
    </location>
</feature>
<dbReference type="GeneID" id="54357274"/>
<dbReference type="Proteomes" id="UP000504637">
    <property type="component" value="Unplaced"/>
</dbReference>
<evidence type="ECO:0000259" key="3">
    <source>
        <dbReference type="PROSITE" id="PS50275"/>
    </source>
</evidence>
<dbReference type="InterPro" id="IPR034753">
    <property type="entry name" value="hSac2"/>
</dbReference>
<dbReference type="PROSITE" id="PS50275">
    <property type="entry name" value="SAC"/>
    <property type="match status" value="1"/>
</dbReference>
<dbReference type="Pfam" id="PF02383">
    <property type="entry name" value="Syja_N"/>
    <property type="match status" value="1"/>
</dbReference>
<dbReference type="GO" id="GO:0046856">
    <property type="term" value="P:phosphatidylinositol dephosphorylation"/>
    <property type="evidence" value="ECO:0007669"/>
    <property type="project" value="TreeGrafter"/>
</dbReference>
<proteinExistence type="predicted"/>
<accession>A0A6J3MJ36</accession>
<feature type="compositionally biased region" description="Basic and acidic residues" evidence="1">
    <location>
        <begin position="212"/>
        <end position="224"/>
    </location>
</feature>
<feature type="region of interest" description="Disordered" evidence="1">
    <location>
        <begin position="130"/>
        <end position="169"/>
    </location>
</feature>
<name>A0A6J3MJ36_9PEZI</name>
<keyword evidence="2" id="KW-0732">Signal</keyword>
<keyword evidence="5" id="KW-1185">Reference proteome</keyword>
<dbReference type="PROSITE" id="PS51791">
    <property type="entry name" value="HSAC2"/>
    <property type="match status" value="1"/>
</dbReference>
<reference evidence="6" key="1">
    <citation type="submission" date="2020-01" db="EMBL/GenBank/DDBJ databases">
        <authorList>
            <consortium name="DOE Joint Genome Institute"/>
            <person name="Haridas S."/>
            <person name="Albert R."/>
            <person name="Binder M."/>
            <person name="Bloem J."/>
            <person name="Labutti K."/>
            <person name="Salamov A."/>
            <person name="Andreopoulos B."/>
            <person name="Baker S.E."/>
            <person name="Barry K."/>
            <person name="Bills G."/>
            <person name="Bluhm B.H."/>
            <person name="Cannon C."/>
            <person name="Castanera R."/>
            <person name="Culley D.E."/>
            <person name="Daum C."/>
            <person name="Ezra D."/>
            <person name="Gonzalez J.B."/>
            <person name="Henrissat B."/>
            <person name="Kuo A."/>
            <person name="Liang C."/>
            <person name="Lipzen A."/>
            <person name="Lutzoni F."/>
            <person name="Magnuson J."/>
            <person name="Mondo S."/>
            <person name="Nolan M."/>
            <person name="Ohm R."/>
            <person name="Pangilinan J."/>
            <person name="Park H.-J."/>
            <person name="Ramirez L."/>
            <person name="Alfaro M."/>
            <person name="Sun H."/>
            <person name="Tritt A."/>
            <person name="Yoshinaga Y."/>
            <person name="Zwiers L.-H."/>
            <person name="Turgeon B.G."/>
            <person name="Goodwin S.B."/>
            <person name="Spatafora J.W."/>
            <person name="Crous P.W."/>
            <person name="Grigoriev I.V."/>
        </authorList>
    </citation>
    <scope>NUCLEOTIDE SEQUENCE</scope>
    <source>
        <strain evidence="6">CBS 342.82</strain>
    </source>
</reference>
<dbReference type="InterPro" id="IPR022158">
    <property type="entry name" value="Inositol_phosphatase"/>
</dbReference>
<dbReference type="OrthoDB" id="405996at2759"/>
<feature type="region of interest" description="Disordered" evidence="1">
    <location>
        <begin position="840"/>
        <end position="876"/>
    </location>
</feature>
<evidence type="ECO:0000313" key="6">
    <source>
        <dbReference type="RefSeq" id="XP_033463973.1"/>
    </source>
</evidence>
<dbReference type="PANTHER" id="PTHR45662">
    <property type="entry name" value="PHOSPHATIDYLINOSITIDE PHOSPHATASE SAC1"/>
    <property type="match status" value="1"/>
</dbReference>
<protein>
    <recommendedName>
        <fullName evidence="7">SacI domain-containing protein</fullName>
    </recommendedName>
</protein>
<evidence type="ECO:0000313" key="5">
    <source>
        <dbReference type="Proteomes" id="UP000504637"/>
    </source>
</evidence>
<gene>
    <name evidence="6" type="ORF">K489DRAFT_1837</name>
</gene>
<reference evidence="6" key="2">
    <citation type="submission" date="2020-04" db="EMBL/GenBank/DDBJ databases">
        <authorList>
            <consortium name="NCBI Genome Project"/>
        </authorList>
    </citation>
    <scope>NUCLEOTIDE SEQUENCE</scope>
    <source>
        <strain evidence="6">CBS 342.82</strain>
    </source>
</reference>
<dbReference type="Pfam" id="PF12456">
    <property type="entry name" value="hSac2"/>
    <property type="match status" value="1"/>
</dbReference>
<evidence type="ECO:0000256" key="1">
    <source>
        <dbReference type="SAM" id="MobiDB-lite"/>
    </source>
</evidence>
<feature type="domain" description="SAC" evidence="3">
    <location>
        <begin position="278"/>
        <end position="647"/>
    </location>
</feature>
<sequence>MPGLVKKLLICAAVDGLLLQPVVSDKSFSSDTLKIEYGTRKPRSTSKREEVEGQSKLEAHGIIGVLDLVSSSYLISITKREQVAQIRGHPIYAIRDVALIPLSSKSAAEQAIAASQRLSARESADLLADTAGEHTDESDVGEDAETASLGGEERNVEQGPESEGSALEAPKTALKQSATYVKNVVQEGTRQKSLAERWFSRGNKTATTGDQSTDKTVEGSKDELTVEQQKQAAQDLPTQDADAAQLENSGPQDAAHDNLSLGKRRAIETLNPRILRSARLYFGSSGFYFSYEHNLSKSLGHPDEESLQTALWKRFDDLFFWNRNLLTPFTDEGRDAFALPILQGFVGQHEFTMARTNQQGNIQSKVVQEGENVTAVEDSEPHGTPSGSADAGVSNLLLTLISRRSIQRAGLRYLRRGVDNDGNVANNVETEQILSSQSWSKTEKEFSLTQIRGSIPLFFSQSPYSFKPIPTMLGSEATNKAAFVKHLTSLSQRYGRVQMASLIDKHGTEVSIGEAYETQANALNDEGGIGGRKVGFEWFDFHGVCKGMNFKNVSILLDTLQDPLNSIGWLVRQGDETLWEQSGVLRTNCMDCLDRTNVTQSAVAGWALERQLAELNLSIDLQTDPGTQWFNILWADNGDAISKQYAGTSALKGDFTRTRKRNWKGALSDFSLTLNRFYNNVFGDYFLQTCIDYYLGNAGPEIFDEFETDMMAQDYAFDMSHVRQNAIDTCIKMVVEDPQEKLLGGWKLSCPREANTLRTLPFEECVLLLTSAAVYFCRFDWNSEKVGSFERVDLLDVTQIWFGTYITSTLGAAHVDAAKNVGFALRFNTGGPAVIRTNTRSLQNEQVPTAEGHEVEKSAGGEQAKQVDKPTNPETKTRLLAFKVLPPKAMAAKNKRPESQEHNEVNTAKIVCSDILKAANAAANQNQNPHSTLAVEERDVVSAADARKNTGYVESLGYSLKRLVWS</sequence>
<reference evidence="6" key="3">
    <citation type="submission" date="2025-08" db="UniProtKB">
        <authorList>
            <consortium name="RefSeq"/>
        </authorList>
    </citation>
    <scope>IDENTIFICATION</scope>
    <source>
        <strain evidence="6">CBS 342.82</strain>
    </source>
</reference>
<dbReference type="GO" id="GO:0005783">
    <property type="term" value="C:endoplasmic reticulum"/>
    <property type="evidence" value="ECO:0007669"/>
    <property type="project" value="TreeGrafter"/>
</dbReference>
<feature type="region of interest" description="Disordered" evidence="1">
    <location>
        <begin position="195"/>
        <end position="241"/>
    </location>
</feature>
<evidence type="ECO:0000259" key="4">
    <source>
        <dbReference type="PROSITE" id="PS51791"/>
    </source>
</evidence>
<dbReference type="GO" id="GO:0043812">
    <property type="term" value="F:phosphatidylinositol-4-phosphate phosphatase activity"/>
    <property type="evidence" value="ECO:0007669"/>
    <property type="project" value="TreeGrafter"/>
</dbReference>
<evidence type="ECO:0008006" key="7">
    <source>
        <dbReference type="Google" id="ProtNLM"/>
    </source>
</evidence>
<dbReference type="RefSeq" id="XP_033463973.1">
    <property type="nucleotide sequence ID" value="XM_033599475.1"/>
</dbReference>
<evidence type="ECO:0000256" key="2">
    <source>
        <dbReference type="SAM" id="SignalP"/>
    </source>
</evidence>
<dbReference type="InterPro" id="IPR002013">
    <property type="entry name" value="SAC_dom"/>
</dbReference>
<organism evidence="6">
    <name type="scientific">Dissoconium aciculare CBS 342.82</name>
    <dbReference type="NCBI Taxonomy" id="1314786"/>
    <lineage>
        <taxon>Eukaryota</taxon>
        <taxon>Fungi</taxon>
        <taxon>Dikarya</taxon>
        <taxon>Ascomycota</taxon>
        <taxon>Pezizomycotina</taxon>
        <taxon>Dothideomycetes</taxon>
        <taxon>Dothideomycetidae</taxon>
        <taxon>Mycosphaerellales</taxon>
        <taxon>Dissoconiaceae</taxon>
        <taxon>Dissoconium</taxon>
    </lineage>
</organism>
<dbReference type="AlphaFoldDB" id="A0A6J3MJ36"/>
<dbReference type="PANTHER" id="PTHR45662:SF7">
    <property type="entry name" value="SACI DOMAIN PROTEIN (AFU_ORTHOLOGUE AFUA_1G15890)"/>
    <property type="match status" value="1"/>
</dbReference>
<feature type="domain" description="HSac2" evidence="4">
    <location>
        <begin position="717"/>
        <end position="880"/>
    </location>
</feature>